<organism evidence="2 3">
    <name type="scientific">Holdemania filiformis DSM 12042</name>
    <dbReference type="NCBI Taxonomy" id="545696"/>
    <lineage>
        <taxon>Bacteria</taxon>
        <taxon>Bacillati</taxon>
        <taxon>Bacillota</taxon>
        <taxon>Erysipelotrichia</taxon>
        <taxon>Erysipelotrichales</taxon>
        <taxon>Erysipelotrichaceae</taxon>
        <taxon>Holdemania</taxon>
    </lineage>
</organism>
<protein>
    <submittedName>
        <fullName evidence="2">Uncharacterized protein</fullName>
    </submittedName>
</protein>
<reference evidence="2 3" key="2">
    <citation type="submission" date="2009-02" db="EMBL/GenBank/DDBJ databases">
        <title>Draft genome sequence of Holdemania filiformis DSM 12042.</title>
        <authorList>
            <person name="Sudarsanam P."/>
            <person name="Ley R."/>
            <person name="Guruge J."/>
            <person name="Turnbaugh P.J."/>
            <person name="Mahowald M."/>
            <person name="Liep D."/>
            <person name="Gordon J."/>
        </authorList>
    </citation>
    <scope>NUCLEOTIDE SEQUENCE [LARGE SCALE GENOMIC DNA]</scope>
    <source>
        <strain evidence="2 3">DSM 12042</strain>
    </source>
</reference>
<accession>B9YAJ5</accession>
<name>B9YAJ5_9FIRM</name>
<keyword evidence="1" id="KW-1133">Transmembrane helix</keyword>
<dbReference type="AlphaFoldDB" id="B9YAJ5"/>
<proteinExistence type="predicted"/>
<dbReference type="EMBL" id="ACCF01000181">
    <property type="protein sequence ID" value="EEF67029.1"/>
    <property type="molecule type" value="Genomic_DNA"/>
</dbReference>
<sequence length="196" mass="22865">MNLTEVMVMKHITELIQKQVVKKHSRALMFYLFLLIAATVLAWISQSLYVSLFIVVFLAALAVRLIQAVHELGQVKRFTQSLRGPQRLLYRQVDTTFFLEDRWISWFNKQGVQGTYDEITMCSYAQVPLRKSEKLYAPCQLQINAQGRRTTLIQLQHDRDAQTVMAFLKTQNPAILFSEKLTERKVQLEDLPEKME</sequence>
<dbReference type="HOGENOM" id="CLU_1388573_0_0_9"/>
<keyword evidence="1" id="KW-0812">Transmembrane</keyword>
<keyword evidence="1" id="KW-0472">Membrane</keyword>
<feature type="transmembrane region" description="Helical" evidence="1">
    <location>
        <begin position="27"/>
        <end position="44"/>
    </location>
</feature>
<reference evidence="2 3" key="1">
    <citation type="submission" date="2008-12" db="EMBL/GenBank/DDBJ databases">
        <authorList>
            <person name="Fulton L."/>
            <person name="Clifton S."/>
            <person name="Fulton B."/>
            <person name="Xu J."/>
            <person name="Minx P."/>
            <person name="Pepin K.H."/>
            <person name="Johnson M."/>
            <person name="Bhonagiri V."/>
            <person name="Nash W.E."/>
            <person name="Mardis E.R."/>
            <person name="Wilson R.K."/>
        </authorList>
    </citation>
    <scope>NUCLEOTIDE SEQUENCE [LARGE SCALE GENOMIC DNA]</scope>
    <source>
        <strain evidence="2 3">DSM 12042</strain>
    </source>
</reference>
<dbReference type="Proteomes" id="UP000005950">
    <property type="component" value="Unassembled WGS sequence"/>
</dbReference>
<gene>
    <name evidence="2" type="ORF">HOLDEFILI_02852</name>
</gene>
<comment type="caution">
    <text evidence="2">The sequence shown here is derived from an EMBL/GenBank/DDBJ whole genome shotgun (WGS) entry which is preliminary data.</text>
</comment>
<evidence type="ECO:0000313" key="3">
    <source>
        <dbReference type="Proteomes" id="UP000005950"/>
    </source>
</evidence>
<evidence type="ECO:0000256" key="1">
    <source>
        <dbReference type="SAM" id="Phobius"/>
    </source>
</evidence>
<dbReference type="STRING" id="545696.HOLDEFILI_02852"/>
<feature type="transmembrane region" description="Helical" evidence="1">
    <location>
        <begin position="50"/>
        <end position="69"/>
    </location>
</feature>
<evidence type="ECO:0000313" key="2">
    <source>
        <dbReference type="EMBL" id="EEF67029.1"/>
    </source>
</evidence>